<dbReference type="WBParaSite" id="PTRK_0000532100.1">
    <property type="protein sequence ID" value="PTRK_0000532100.1"/>
    <property type="gene ID" value="PTRK_0000532100"/>
</dbReference>
<dbReference type="SMART" id="SM00132">
    <property type="entry name" value="LIM"/>
    <property type="match status" value="3"/>
</dbReference>
<sequence length="474" mass="54263">MSESQVNLLNPYFEKLEIKPKHTIAHEYGSGSRCLNCNCPGLDLHFWRKICKACSCRMDEHDVIVPSNLDHGAHIRKLLIEQSNTKPSKDNENFLNIKNKIGTAIFHRKEYCNENNSIGSSTGSLCKSPLGDTEEPIYGIDHKNTTNNHQFFDISDKDNKNINMLCNNENDRQCPVYTWLPQGVSEHTVSEYMNCIPTNDRPIEGTEGAQLRRTKLAYQLPYHDSDPTACKSLQKDEDFNLHTKFVEKIKHNVVGVGEIVNVHRNYGTQTPNNVSCQTNNYENTDCYNCNTKLGKCNVAVDTSKGPGKNVFHPTCFKCDVCNQLLVDLLYFFYNGKYYCGRHYGEQIYSRCFGCDELIFQNEYTLAEGKNWHVEHFCCFGCDMALGGHKYCVKEEKPYCVPCYMSKFAKTCETCRQKIPPDSERLIHSNMTWHATSKCFKCHTCNKALQGLPFMIKSNKLFCSGDCRNRCKDVL</sequence>
<dbReference type="FunFam" id="2.10.110.10:FF:000005">
    <property type="entry name" value="Testin isoform 1"/>
    <property type="match status" value="1"/>
</dbReference>
<keyword evidence="2" id="KW-0677">Repeat</keyword>
<dbReference type="PANTHER" id="PTHR24211">
    <property type="entry name" value="LIM DOMAIN-CONTAINING PROTEIN"/>
    <property type="match status" value="1"/>
</dbReference>
<dbReference type="InterPro" id="IPR001781">
    <property type="entry name" value="Znf_LIM"/>
</dbReference>
<proteinExistence type="predicted"/>
<evidence type="ECO:0000256" key="4">
    <source>
        <dbReference type="ARBA" id="ARBA00023038"/>
    </source>
</evidence>
<name>A0A0N4ZCR9_PARTI</name>
<keyword evidence="1 5" id="KW-0479">Metal-binding</keyword>
<dbReference type="SUPFAM" id="SSF57716">
    <property type="entry name" value="Glucocorticoid receptor-like (DNA-binding domain)"/>
    <property type="match status" value="2"/>
</dbReference>
<keyword evidence="4 5" id="KW-0440">LIM domain</keyword>
<feature type="domain" description="LIM zinc-binding" evidence="6">
    <location>
        <begin position="349"/>
        <end position="409"/>
    </location>
</feature>
<evidence type="ECO:0000313" key="8">
    <source>
        <dbReference type="Proteomes" id="UP000038045"/>
    </source>
</evidence>
<dbReference type="InterPro" id="IPR047120">
    <property type="entry name" value="Pk/Esn/Tes"/>
</dbReference>
<dbReference type="STRING" id="131310.A0A0N4ZCR9"/>
<evidence type="ECO:0000259" key="6">
    <source>
        <dbReference type="PROSITE" id="PS50023"/>
    </source>
</evidence>
<evidence type="ECO:0000256" key="2">
    <source>
        <dbReference type="ARBA" id="ARBA00022737"/>
    </source>
</evidence>
<evidence type="ECO:0000313" key="9">
    <source>
        <dbReference type="WBParaSite" id="PTRK_0000532100.1"/>
    </source>
</evidence>
<feature type="domain" description="LIM zinc-binding" evidence="6">
    <location>
        <begin position="284"/>
        <end position="348"/>
    </location>
</feature>
<dbReference type="AlphaFoldDB" id="A0A0N4ZCR9"/>
<dbReference type="PROSITE" id="PS00478">
    <property type="entry name" value="LIM_DOMAIN_1"/>
    <property type="match status" value="1"/>
</dbReference>
<dbReference type="PROSITE" id="PS50023">
    <property type="entry name" value="LIM_DOMAIN_2"/>
    <property type="match status" value="2"/>
</dbReference>
<dbReference type="Pfam" id="PF06297">
    <property type="entry name" value="PET"/>
    <property type="match status" value="1"/>
</dbReference>
<keyword evidence="3 5" id="KW-0862">Zinc</keyword>
<evidence type="ECO:0000259" key="7">
    <source>
        <dbReference type="PROSITE" id="PS51303"/>
    </source>
</evidence>
<dbReference type="PROSITE" id="PS51303">
    <property type="entry name" value="PET"/>
    <property type="match status" value="1"/>
</dbReference>
<reference evidence="9" key="1">
    <citation type="submission" date="2017-02" db="UniProtKB">
        <authorList>
            <consortium name="WormBaseParasite"/>
        </authorList>
    </citation>
    <scope>IDENTIFICATION</scope>
</reference>
<accession>A0A0N4ZCR9</accession>
<evidence type="ECO:0000256" key="1">
    <source>
        <dbReference type="ARBA" id="ARBA00022723"/>
    </source>
</evidence>
<dbReference type="InterPro" id="IPR010442">
    <property type="entry name" value="PET_domain"/>
</dbReference>
<evidence type="ECO:0000256" key="5">
    <source>
        <dbReference type="PROSITE-ProRule" id="PRU00125"/>
    </source>
</evidence>
<organism evidence="8 9">
    <name type="scientific">Parastrongyloides trichosuri</name>
    <name type="common">Possum-specific nematode worm</name>
    <dbReference type="NCBI Taxonomy" id="131310"/>
    <lineage>
        <taxon>Eukaryota</taxon>
        <taxon>Metazoa</taxon>
        <taxon>Ecdysozoa</taxon>
        <taxon>Nematoda</taxon>
        <taxon>Chromadorea</taxon>
        <taxon>Rhabditida</taxon>
        <taxon>Tylenchina</taxon>
        <taxon>Panagrolaimomorpha</taxon>
        <taxon>Strongyloidoidea</taxon>
        <taxon>Strongyloididae</taxon>
        <taxon>Parastrongyloides</taxon>
    </lineage>
</organism>
<dbReference type="Gene3D" id="2.10.110.10">
    <property type="entry name" value="Cysteine Rich Protein"/>
    <property type="match status" value="3"/>
</dbReference>
<feature type="domain" description="PET" evidence="7">
    <location>
        <begin position="158"/>
        <end position="267"/>
    </location>
</feature>
<protein>
    <submittedName>
        <fullName evidence="9">Prickle-like protein 2</fullName>
    </submittedName>
</protein>
<dbReference type="CDD" id="cd09341">
    <property type="entry name" value="LIM2_Testin_like"/>
    <property type="match status" value="1"/>
</dbReference>
<dbReference type="Pfam" id="PF00412">
    <property type="entry name" value="LIM"/>
    <property type="match status" value="3"/>
</dbReference>
<dbReference type="Proteomes" id="UP000038045">
    <property type="component" value="Unplaced"/>
</dbReference>
<keyword evidence="8" id="KW-1185">Reference proteome</keyword>
<evidence type="ECO:0000256" key="3">
    <source>
        <dbReference type="ARBA" id="ARBA00022833"/>
    </source>
</evidence>
<dbReference type="GO" id="GO:0008270">
    <property type="term" value="F:zinc ion binding"/>
    <property type="evidence" value="ECO:0007669"/>
    <property type="project" value="InterPro"/>
</dbReference>
<dbReference type="PANTHER" id="PTHR24211:SF22">
    <property type="entry name" value="TESTIN"/>
    <property type="match status" value="1"/>
</dbReference>